<evidence type="ECO:0000259" key="1">
    <source>
        <dbReference type="PROSITE" id="PS51352"/>
    </source>
</evidence>
<comment type="caution">
    <text evidence="2">The sequence shown here is derived from an EMBL/GenBank/DDBJ whole genome shotgun (WGS) entry which is preliminary data.</text>
</comment>
<feature type="domain" description="Thioredoxin" evidence="1">
    <location>
        <begin position="30"/>
        <end position="174"/>
    </location>
</feature>
<dbReference type="Gene3D" id="3.40.30.10">
    <property type="entry name" value="Glutaredoxin"/>
    <property type="match status" value="1"/>
</dbReference>
<dbReference type="RefSeq" id="WP_120260700.1">
    <property type="nucleotide sequence ID" value="NZ_RAPY01000004.1"/>
</dbReference>
<dbReference type="SUPFAM" id="SSF52833">
    <property type="entry name" value="Thioredoxin-like"/>
    <property type="match status" value="1"/>
</dbReference>
<accession>A0A420AR02</accession>
<name>A0A420AR02_SPHD1</name>
<organism evidence="2 3">
    <name type="scientific">Sphingobacterium detergens</name>
    <dbReference type="NCBI Taxonomy" id="1145106"/>
    <lineage>
        <taxon>Bacteria</taxon>
        <taxon>Pseudomonadati</taxon>
        <taxon>Bacteroidota</taxon>
        <taxon>Sphingobacteriia</taxon>
        <taxon>Sphingobacteriales</taxon>
        <taxon>Sphingobacteriaceae</taxon>
        <taxon>Sphingobacterium</taxon>
    </lineage>
</organism>
<dbReference type="InterPro" id="IPR036249">
    <property type="entry name" value="Thioredoxin-like_sf"/>
</dbReference>
<dbReference type="EMBL" id="RAPY01000004">
    <property type="protein sequence ID" value="RKE46847.1"/>
    <property type="molecule type" value="Genomic_DNA"/>
</dbReference>
<evidence type="ECO:0000313" key="2">
    <source>
        <dbReference type="EMBL" id="RKE46847.1"/>
    </source>
</evidence>
<sequence>MNKLILMLGFVLLGFTSQAPKNQIDRSKELKIGSKLPSFPKSAIINYPGKLYDYKKSDTKLIILDFFNTGCASCIENMPRLSKLKMQFKDRLDVVMVTYEDKQRMEKFYANNKFLKENNVKIPTIVSDTLLKKYFPHQAVSHTVWIINNEVKAISHPDFVNKENIQRLLDGKTISIPLKDDFAISEIEERSETIDSKGKSLMGSIQLTGYKNNLNSTGLKYRYDSLQQMHVTYINNLDILGAFTAAWAHIKTPKYFLTKDRVVWEVANPDRYFYDKSKSLPYHAWAEQYAICYERKDCLEVSDTVRVQKALEDLSDLLNLDVKWETRKRPCLIIVNEGKTDEKKIAEIPDSDSNLVEGAETLTGYLDFAGVFPPVFDESKYTGIIKVPNGYDLEKLNARLSCYGLKVKESVRDMEVLMIRER</sequence>
<dbReference type="InterPro" id="IPR013766">
    <property type="entry name" value="Thioredoxin_domain"/>
</dbReference>
<gene>
    <name evidence="2" type="ORF">DFQ12_4003</name>
</gene>
<dbReference type="OrthoDB" id="793244at2"/>
<dbReference type="PROSITE" id="PS51352">
    <property type="entry name" value="THIOREDOXIN_2"/>
    <property type="match status" value="1"/>
</dbReference>
<protein>
    <submittedName>
        <fullName evidence="2">AhpC/TSA family protein</fullName>
    </submittedName>
</protein>
<reference evidence="2 3" key="1">
    <citation type="submission" date="2018-09" db="EMBL/GenBank/DDBJ databases">
        <title>Genomic Encyclopedia of Type Strains, Phase III (KMG-III): the genomes of soil and plant-associated and newly described type strains.</title>
        <authorList>
            <person name="Whitman W."/>
        </authorList>
    </citation>
    <scope>NUCLEOTIDE SEQUENCE [LARGE SCALE GENOMIC DNA]</scope>
    <source>
        <strain evidence="2 3">CECT 7938</strain>
    </source>
</reference>
<keyword evidence="3" id="KW-1185">Reference proteome</keyword>
<proteinExistence type="predicted"/>
<dbReference type="Proteomes" id="UP000286246">
    <property type="component" value="Unassembled WGS sequence"/>
</dbReference>
<evidence type="ECO:0000313" key="3">
    <source>
        <dbReference type="Proteomes" id="UP000286246"/>
    </source>
</evidence>
<dbReference type="AlphaFoldDB" id="A0A420AR02"/>